<comment type="function">
    <text evidence="12">Catalyzes the transfer of a formyl group from 10-formyltetrahydrofolate to 5-phospho-ribosyl-glycinamide (GAR), producing 5-phospho-ribosyl-N-formylglycinamide (FGAR) and tetrahydrofolate.</text>
</comment>
<dbReference type="FunFam" id="3.40.50.170:FF:000008">
    <property type="entry name" value="Phosphoribosylglycinamide formyltransferase"/>
    <property type="match status" value="1"/>
</dbReference>
<dbReference type="CDD" id="cd08645">
    <property type="entry name" value="FMT_core_GART"/>
    <property type="match status" value="1"/>
</dbReference>
<dbReference type="FunFam" id="3.40.50.1380:FF:000001">
    <property type="entry name" value="Bifunctional purine biosynthesis protein PurH"/>
    <property type="match status" value="1"/>
</dbReference>
<dbReference type="NCBIfam" id="TIGR00639">
    <property type="entry name" value="PurN"/>
    <property type="match status" value="1"/>
</dbReference>
<proteinExistence type="inferred from homology"/>
<feature type="domain" description="MGS-like" evidence="13">
    <location>
        <begin position="221"/>
        <end position="370"/>
    </location>
</feature>
<comment type="pathway">
    <text evidence="3 12">Purine metabolism; IMP biosynthesis via de novo pathway; N(2)-formyl-N(1)-(5-phospho-D-ribosyl)glycinamide from N(1)-(5-phospho-D-ribosyl)glycinamide (10-formyl THF route): step 1/1.</text>
</comment>
<evidence type="ECO:0000256" key="7">
    <source>
        <dbReference type="ARBA" id="ARBA00022801"/>
    </source>
</evidence>
<dbReference type="GO" id="GO:0006189">
    <property type="term" value="P:'de novo' IMP biosynthetic process"/>
    <property type="evidence" value="ECO:0007669"/>
    <property type="project" value="UniProtKB-UniRule"/>
</dbReference>
<name>A0A1H1GQS9_9ACTN</name>
<dbReference type="InterPro" id="IPR036914">
    <property type="entry name" value="MGS-like_dom_sf"/>
</dbReference>
<dbReference type="STRING" id="995062.SAMN04489718_3807"/>
<keyword evidence="6 11" id="KW-0658">Purine biosynthesis</keyword>
<dbReference type="InterPro" id="IPR002376">
    <property type="entry name" value="Formyl_transf_N"/>
</dbReference>
<dbReference type="InterPro" id="IPR024051">
    <property type="entry name" value="AICAR_Tfase_dup_dom_sf"/>
</dbReference>
<dbReference type="Gene3D" id="3.40.140.20">
    <property type="match status" value="2"/>
</dbReference>
<evidence type="ECO:0000256" key="10">
    <source>
        <dbReference type="ARBA" id="ARBA00050687"/>
    </source>
</evidence>
<dbReference type="Gene3D" id="3.40.50.1380">
    <property type="entry name" value="Methylglyoxal synthase-like domain"/>
    <property type="match status" value="1"/>
</dbReference>
<dbReference type="InterPro" id="IPR011607">
    <property type="entry name" value="MGS-like_dom"/>
</dbReference>
<dbReference type="CDD" id="cd01421">
    <property type="entry name" value="IMPCH"/>
    <property type="match status" value="1"/>
</dbReference>
<dbReference type="Pfam" id="PF00551">
    <property type="entry name" value="Formyl_trans_N"/>
    <property type="match status" value="1"/>
</dbReference>
<dbReference type="EC" id="2.1.2.3" evidence="11"/>
<feature type="binding site" evidence="12">
    <location>
        <position position="124"/>
    </location>
    <ligand>
        <name>(6R)-10-formyltetrahydrofolate</name>
        <dbReference type="ChEBI" id="CHEBI:195366"/>
    </ligand>
</feature>
<evidence type="ECO:0000313" key="15">
    <source>
        <dbReference type="Proteomes" id="UP000199301"/>
    </source>
</evidence>
<dbReference type="FunFam" id="3.40.140.20:FF:000002">
    <property type="entry name" value="Bifunctional purine biosynthesis protein PurH"/>
    <property type="match status" value="1"/>
</dbReference>
<dbReference type="SMART" id="SM00798">
    <property type="entry name" value="AICARFT_IMPCHas"/>
    <property type="match status" value="1"/>
</dbReference>
<evidence type="ECO:0000256" key="3">
    <source>
        <dbReference type="ARBA" id="ARBA00005054"/>
    </source>
</evidence>
<comment type="pathway">
    <text evidence="2 11">Purine metabolism; IMP biosynthesis via de novo pathway; 5-formamido-1-(5-phospho-D-ribosyl)imidazole-4-carboxamide from 5-amino-1-(5-phospho-D-ribosyl)imidazole-4-carboxamide (10-formyl THF route): step 1/1.</text>
</comment>
<dbReference type="InterPro" id="IPR016193">
    <property type="entry name" value="Cytidine_deaminase-like"/>
</dbReference>
<evidence type="ECO:0000256" key="1">
    <source>
        <dbReference type="ARBA" id="ARBA00004844"/>
    </source>
</evidence>
<evidence type="ECO:0000256" key="6">
    <source>
        <dbReference type="ARBA" id="ARBA00022755"/>
    </source>
</evidence>
<protein>
    <recommendedName>
        <fullName evidence="11">Bifunctional purine biosynthesis protein PurH</fullName>
    </recommendedName>
    <domain>
        <recommendedName>
            <fullName evidence="11">Phosphoribosylaminoimidazolecarboxamide formyltransferase</fullName>
            <ecNumber evidence="11">2.1.2.3</ecNumber>
        </recommendedName>
        <alternativeName>
            <fullName evidence="11">AICAR transformylase</fullName>
        </alternativeName>
    </domain>
    <domain>
        <recommendedName>
            <fullName evidence="11">IMP cyclohydrolase</fullName>
            <ecNumber evidence="11">3.5.4.10</ecNumber>
        </recommendedName>
        <alternativeName>
            <fullName evidence="11">ATIC</fullName>
        </alternativeName>
        <alternativeName>
            <fullName evidence="11">IMP synthase</fullName>
        </alternativeName>
        <alternativeName>
            <fullName evidence="11">Inosinicase</fullName>
        </alternativeName>
    </domain>
</protein>
<comment type="catalytic activity">
    <reaction evidence="12">
        <text>N(1)-(5-phospho-beta-D-ribosyl)glycinamide + (6R)-10-formyltetrahydrofolate = N(2)-formyl-N(1)-(5-phospho-beta-D-ribosyl)glycinamide + (6S)-5,6,7,8-tetrahydrofolate + H(+)</text>
        <dbReference type="Rhea" id="RHEA:15053"/>
        <dbReference type="ChEBI" id="CHEBI:15378"/>
        <dbReference type="ChEBI" id="CHEBI:57453"/>
        <dbReference type="ChEBI" id="CHEBI:143788"/>
        <dbReference type="ChEBI" id="CHEBI:147286"/>
        <dbReference type="ChEBI" id="CHEBI:195366"/>
        <dbReference type="EC" id="2.1.2.2"/>
    </reaction>
</comment>
<accession>A0A1H1GQS9</accession>
<sequence>MSPEEAESGVRSFRPSRPVRVVVLVSGSGSLLQALLDAVEDPDYPVRVVAVGADRTGTTGTERAERAGVPTFTCRLKDYSDRQEWDRALAEECAAHQPDLVVSAGFMKLVGPDFLARFGGRYLNSHPALLPSFPGMHGVRDALEYGVRVTGCTLFVVDEGVDTGPILAQQAVEVLPDDDERTLHERIKAEERRTLVRTLERLAEHGWTVRGRKVSIGVTTNSQQRRPVRRALIGVSDKAGLLELATSLHAAGVEIVSTGGTARTISEAGVPVTPVEEVTGFPEALDGRVKTLHPRVHAGLLADQRKREHVDQLSELDIPAFDLLVVNLYPFTRTVESGADSEEVVENIDIGGPAMVRAAAKNHASTAVVVEPNKYDWVVQRVRDGGFDFTERAELAAEAFRHTASYDVAVASWMTGKNSPEEESFPGWMGETWQRRSALRYGENPHQPAALYVSGGEATGLAAAAQLHGKEMSYNNYVDADAAWRAAHDHERTCVAVVKHANPCGIAVSEGGDVAEAHRKAHECDPVSAFGGVIATNSEVSVAMAEQIAEVFTEVVVAPSYAEGALEVLTRKKNVRILTTQPPRGGRVEMRAISGGLLVQGADAIDASGDDPANWTLAAGEPVDEATLRDLAFAWHTCRAVKSNAILLADDGATVGVGMGQVNRVDAARLAVSRAGDRVRGSVAASDAFFPFPDGLQVLLDAGVRAVVQPGGSVRDEEVSSAAAAAGVPLYLTGTRHFAH</sequence>
<comment type="catalytic activity">
    <reaction evidence="9 11">
        <text>(6R)-10-formyltetrahydrofolate + 5-amino-1-(5-phospho-beta-D-ribosyl)imidazole-4-carboxamide = 5-formamido-1-(5-phospho-D-ribosyl)imidazole-4-carboxamide + (6S)-5,6,7,8-tetrahydrofolate</text>
        <dbReference type="Rhea" id="RHEA:22192"/>
        <dbReference type="ChEBI" id="CHEBI:57453"/>
        <dbReference type="ChEBI" id="CHEBI:58467"/>
        <dbReference type="ChEBI" id="CHEBI:58475"/>
        <dbReference type="ChEBI" id="CHEBI:195366"/>
        <dbReference type="EC" id="2.1.2.3"/>
    </reaction>
</comment>
<dbReference type="InterPro" id="IPR002695">
    <property type="entry name" value="PurH-like"/>
</dbReference>
<dbReference type="SUPFAM" id="SSF53328">
    <property type="entry name" value="Formyltransferase"/>
    <property type="match status" value="1"/>
</dbReference>
<dbReference type="PROSITE" id="PS51855">
    <property type="entry name" value="MGS"/>
    <property type="match status" value="1"/>
</dbReference>
<comment type="catalytic activity">
    <reaction evidence="10 11">
        <text>IMP + H2O = 5-formamido-1-(5-phospho-D-ribosyl)imidazole-4-carboxamide</text>
        <dbReference type="Rhea" id="RHEA:18445"/>
        <dbReference type="ChEBI" id="CHEBI:15377"/>
        <dbReference type="ChEBI" id="CHEBI:58053"/>
        <dbReference type="ChEBI" id="CHEBI:58467"/>
        <dbReference type="EC" id="3.5.4.10"/>
    </reaction>
</comment>
<dbReference type="Proteomes" id="UP000199301">
    <property type="component" value="Unassembled WGS sequence"/>
</dbReference>
<comment type="caution">
    <text evidence="12">Lacks conserved residue(s) required for the propagation of feature annotation.</text>
</comment>
<keyword evidence="15" id="KW-1185">Reference proteome</keyword>
<dbReference type="GO" id="GO:0004644">
    <property type="term" value="F:phosphoribosylglycinamide formyltransferase activity"/>
    <property type="evidence" value="ECO:0007669"/>
    <property type="project" value="UniProtKB-UniRule"/>
</dbReference>
<comment type="pathway">
    <text evidence="1 11">Purine metabolism; IMP biosynthesis via de novo pathway; IMP from 5-formamido-1-(5-phospho-D-ribosyl)imidazole-4-carboxamide: step 1/1.</text>
</comment>
<dbReference type="SMART" id="SM00851">
    <property type="entry name" value="MGS"/>
    <property type="match status" value="1"/>
</dbReference>
<dbReference type="NCBIfam" id="NF002049">
    <property type="entry name" value="PRK00881.1"/>
    <property type="match status" value="1"/>
</dbReference>
<dbReference type="FunFam" id="3.40.140.20:FF:000001">
    <property type="entry name" value="Bifunctional purine biosynthesis protein PurH"/>
    <property type="match status" value="1"/>
</dbReference>
<organism evidence="14 15">
    <name type="scientific">Actinopolyspora saharensis</name>
    <dbReference type="NCBI Taxonomy" id="995062"/>
    <lineage>
        <taxon>Bacteria</taxon>
        <taxon>Bacillati</taxon>
        <taxon>Actinomycetota</taxon>
        <taxon>Actinomycetes</taxon>
        <taxon>Actinopolysporales</taxon>
        <taxon>Actinopolysporaceae</taxon>
        <taxon>Actinopolyspora</taxon>
    </lineage>
</organism>
<dbReference type="HAMAP" id="MF_01930">
    <property type="entry name" value="PurN"/>
    <property type="match status" value="1"/>
</dbReference>
<evidence type="ECO:0000256" key="8">
    <source>
        <dbReference type="ARBA" id="ARBA00023268"/>
    </source>
</evidence>
<feature type="site" description="Raises pKa of active site His" evidence="12">
    <location>
        <position position="162"/>
    </location>
</feature>
<dbReference type="InterPro" id="IPR001555">
    <property type="entry name" value="GART_AS"/>
</dbReference>
<dbReference type="EC" id="3.5.4.10" evidence="11"/>
<comment type="domain">
    <text evidence="11">The IMP cyclohydrolase activity resides in the N-terminal region.</text>
</comment>
<dbReference type="InterPro" id="IPR004607">
    <property type="entry name" value="GART"/>
</dbReference>
<evidence type="ECO:0000313" key="14">
    <source>
        <dbReference type="EMBL" id="SDR15547.1"/>
    </source>
</evidence>
<gene>
    <name evidence="12" type="primary">purN</name>
    <name evidence="11" type="synonym">purH</name>
    <name evidence="14" type="ORF">SAMN04489718_3807</name>
</gene>
<dbReference type="NCBIfam" id="TIGR00355">
    <property type="entry name" value="purH"/>
    <property type="match status" value="1"/>
</dbReference>
<dbReference type="Pfam" id="PF01808">
    <property type="entry name" value="AICARFT_IMPCHas"/>
    <property type="match status" value="1"/>
</dbReference>
<dbReference type="PROSITE" id="PS00373">
    <property type="entry name" value="GART"/>
    <property type="match status" value="1"/>
</dbReference>
<keyword evidence="8 11" id="KW-0511">Multifunctional enzyme</keyword>
<evidence type="ECO:0000256" key="11">
    <source>
        <dbReference type="HAMAP-Rule" id="MF_00139"/>
    </source>
</evidence>
<evidence type="ECO:0000256" key="5">
    <source>
        <dbReference type="ARBA" id="ARBA00022679"/>
    </source>
</evidence>
<dbReference type="InterPro" id="IPR036477">
    <property type="entry name" value="Formyl_transf_N_sf"/>
</dbReference>
<dbReference type="Pfam" id="PF02142">
    <property type="entry name" value="MGS"/>
    <property type="match status" value="1"/>
</dbReference>
<dbReference type="UniPathway" id="UPA00074">
    <property type="reaction ID" value="UER00126"/>
</dbReference>
<reference evidence="15" key="1">
    <citation type="submission" date="2016-10" db="EMBL/GenBank/DDBJ databases">
        <authorList>
            <person name="Varghese N."/>
            <person name="Submissions S."/>
        </authorList>
    </citation>
    <scope>NUCLEOTIDE SEQUENCE [LARGE SCALE GENOMIC DNA]</scope>
    <source>
        <strain evidence="15">DSM 45459</strain>
    </source>
</reference>
<dbReference type="PANTHER" id="PTHR11692:SF0">
    <property type="entry name" value="BIFUNCTIONAL PURINE BIOSYNTHESIS PROTEIN ATIC"/>
    <property type="match status" value="1"/>
</dbReference>
<dbReference type="Gene3D" id="3.40.50.170">
    <property type="entry name" value="Formyl transferase, N-terminal domain"/>
    <property type="match status" value="1"/>
</dbReference>
<evidence type="ECO:0000256" key="9">
    <source>
        <dbReference type="ARBA" id="ARBA00050488"/>
    </source>
</evidence>
<dbReference type="AlphaFoldDB" id="A0A1H1GQS9"/>
<keyword evidence="7 11" id="KW-0378">Hydrolase</keyword>
<feature type="active site" description="Proton donor" evidence="12">
    <location>
        <position position="126"/>
    </location>
</feature>
<dbReference type="PANTHER" id="PTHR11692">
    <property type="entry name" value="BIFUNCTIONAL PURINE BIOSYNTHESIS PROTEIN PURH"/>
    <property type="match status" value="1"/>
</dbReference>
<dbReference type="GO" id="GO:0003937">
    <property type="term" value="F:IMP cyclohydrolase activity"/>
    <property type="evidence" value="ECO:0007669"/>
    <property type="project" value="UniProtKB-UniRule"/>
</dbReference>
<evidence type="ECO:0000256" key="12">
    <source>
        <dbReference type="HAMAP-Rule" id="MF_01930"/>
    </source>
</evidence>
<dbReference type="SUPFAM" id="SSF52335">
    <property type="entry name" value="Methylglyoxal synthase-like"/>
    <property type="match status" value="1"/>
</dbReference>
<keyword evidence="5 11" id="KW-0808">Transferase</keyword>
<feature type="binding site" evidence="12">
    <location>
        <position position="82"/>
    </location>
    <ligand>
        <name>(6R)-10-formyltetrahydrofolate</name>
        <dbReference type="ChEBI" id="CHEBI:195366"/>
    </ligand>
</feature>
<dbReference type="GO" id="GO:0005829">
    <property type="term" value="C:cytosol"/>
    <property type="evidence" value="ECO:0007669"/>
    <property type="project" value="TreeGrafter"/>
</dbReference>
<feature type="binding site" evidence="12">
    <location>
        <begin position="107"/>
        <end position="110"/>
    </location>
    <ligand>
        <name>(6R)-10-formyltetrahydrofolate</name>
        <dbReference type="ChEBI" id="CHEBI:195366"/>
    </ligand>
</feature>
<comment type="similarity">
    <text evidence="4 11">Belongs to the PurH family.</text>
</comment>
<dbReference type="GO" id="GO:0004643">
    <property type="term" value="F:phosphoribosylaminoimidazolecarboxamide formyltransferase activity"/>
    <property type="evidence" value="ECO:0007669"/>
    <property type="project" value="UniProtKB-UniRule"/>
</dbReference>
<dbReference type="EMBL" id="FNKO01000002">
    <property type="protein sequence ID" value="SDR15547.1"/>
    <property type="molecule type" value="Genomic_DNA"/>
</dbReference>
<evidence type="ECO:0000256" key="2">
    <source>
        <dbReference type="ARBA" id="ARBA00004954"/>
    </source>
</evidence>
<dbReference type="HAMAP" id="MF_00139">
    <property type="entry name" value="PurH"/>
    <property type="match status" value="1"/>
</dbReference>
<evidence type="ECO:0000259" key="13">
    <source>
        <dbReference type="PROSITE" id="PS51855"/>
    </source>
</evidence>
<dbReference type="SUPFAM" id="SSF53927">
    <property type="entry name" value="Cytidine deaminase-like"/>
    <property type="match status" value="1"/>
</dbReference>
<evidence type="ECO:0000256" key="4">
    <source>
        <dbReference type="ARBA" id="ARBA00007667"/>
    </source>
</evidence>
<comment type="similarity">
    <text evidence="12">Belongs to the GART family.</text>
</comment>